<dbReference type="EMBL" id="JAVRJZ010000011">
    <property type="protein sequence ID" value="KAK2716868.1"/>
    <property type="molecule type" value="Genomic_DNA"/>
</dbReference>
<keyword evidence="2" id="KW-0548">Nucleotidyltransferase</keyword>
<evidence type="ECO:0000259" key="8">
    <source>
        <dbReference type="Pfam" id="PF17917"/>
    </source>
</evidence>
<dbReference type="Pfam" id="PF00078">
    <property type="entry name" value="RVT_1"/>
    <property type="match status" value="1"/>
</dbReference>
<dbReference type="CDD" id="cd01647">
    <property type="entry name" value="RT_LTR"/>
    <property type="match status" value="1"/>
</dbReference>
<dbReference type="Pfam" id="PF17917">
    <property type="entry name" value="RT_RNaseH"/>
    <property type="match status" value="1"/>
</dbReference>
<feature type="domain" description="Reverse transcriptase" evidence="7">
    <location>
        <begin position="6"/>
        <end position="141"/>
    </location>
</feature>
<dbReference type="InterPro" id="IPR043128">
    <property type="entry name" value="Rev_trsase/Diguanyl_cyclase"/>
</dbReference>
<keyword evidence="6" id="KW-0695">RNA-directed DNA polymerase</keyword>
<accession>A0AA88HXE0</accession>
<dbReference type="InterPro" id="IPR043502">
    <property type="entry name" value="DNA/RNA_pol_sf"/>
</dbReference>
<dbReference type="InterPro" id="IPR050951">
    <property type="entry name" value="Retrovirus_Pol_polyprotein"/>
</dbReference>
<keyword evidence="5" id="KW-0378">Hydrolase</keyword>
<evidence type="ECO:0000256" key="2">
    <source>
        <dbReference type="ARBA" id="ARBA00022695"/>
    </source>
</evidence>
<dbReference type="PANTHER" id="PTHR37984">
    <property type="entry name" value="PROTEIN CBG26694"/>
    <property type="match status" value="1"/>
</dbReference>
<reference evidence="9" key="1">
    <citation type="submission" date="2023-07" db="EMBL/GenBank/DDBJ databases">
        <title>Chromosome-level genome assembly of Artemia franciscana.</title>
        <authorList>
            <person name="Jo E."/>
        </authorList>
    </citation>
    <scope>NUCLEOTIDE SEQUENCE</scope>
    <source>
        <tissue evidence="9">Whole body</tissue>
    </source>
</reference>
<name>A0AA88HXE0_ARTSF</name>
<protein>
    <recommendedName>
        <fullName evidence="11">Reverse transcriptase domain-containing protein</fullName>
    </recommendedName>
</protein>
<dbReference type="GO" id="GO:0003964">
    <property type="term" value="F:RNA-directed DNA polymerase activity"/>
    <property type="evidence" value="ECO:0007669"/>
    <property type="project" value="UniProtKB-KW"/>
</dbReference>
<dbReference type="GO" id="GO:0016787">
    <property type="term" value="F:hydrolase activity"/>
    <property type="evidence" value="ECO:0007669"/>
    <property type="project" value="UniProtKB-KW"/>
</dbReference>
<feature type="domain" description="Reverse transcriptase RNase H-like" evidence="8">
    <location>
        <begin position="231"/>
        <end position="328"/>
    </location>
</feature>
<keyword evidence="1" id="KW-0808">Transferase</keyword>
<dbReference type="PANTHER" id="PTHR37984:SF5">
    <property type="entry name" value="PROTEIN NYNRIN-LIKE"/>
    <property type="match status" value="1"/>
</dbReference>
<evidence type="ECO:0000256" key="1">
    <source>
        <dbReference type="ARBA" id="ARBA00022679"/>
    </source>
</evidence>
<proteinExistence type="predicted"/>
<keyword evidence="10" id="KW-1185">Reference proteome</keyword>
<evidence type="ECO:0000256" key="3">
    <source>
        <dbReference type="ARBA" id="ARBA00022722"/>
    </source>
</evidence>
<evidence type="ECO:0000259" key="7">
    <source>
        <dbReference type="Pfam" id="PF00078"/>
    </source>
</evidence>
<dbReference type="AlphaFoldDB" id="A0AA88HXE0"/>
<dbReference type="Gene3D" id="3.30.70.270">
    <property type="match status" value="2"/>
</dbReference>
<dbReference type="CDD" id="cd09274">
    <property type="entry name" value="RNase_HI_RT_Ty3"/>
    <property type="match status" value="1"/>
</dbReference>
<evidence type="ECO:0000256" key="4">
    <source>
        <dbReference type="ARBA" id="ARBA00022759"/>
    </source>
</evidence>
<dbReference type="GO" id="GO:0004519">
    <property type="term" value="F:endonuclease activity"/>
    <property type="evidence" value="ECO:0007669"/>
    <property type="project" value="UniProtKB-KW"/>
</dbReference>
<dbReference type="SUPFAM" id="SSF56672">
    <property type="entry name" value="DNA/RNA polymerases"/>
    <property type="match status" value="1"/>
</dbReference>
<dbReference type="Proteomes" id="UP001187531">
    <property type="component" value="Unassembled WGS sequence"/>
</dbReference>
<organism evidence="9 10">
    <name type="scientific">Artemia franciscana</name>
    <name type="common">Brine shrimp</name>
    <name type="synonym">Artemia sanfranciscana</name>
    <dbReference type="NCBI Taxonomy" id="6661"/>
    <lineage>
        <taxon>Eukaryota</taxon>
        <taxon>Metazoa</taxon>
        <taxon>Ecdysozoa</taxon>
        <taxon>Arthropoda</taxon>
        <taxon>Crustacea</taxon>
        <taxon>Branchiopoda</taxon>
        <taxon>Anostraca</taxon>
        <taxon>Artemiidae</taxon>
        <taxon>Artemia</taxon>
    </lineage>
</organism>
<dbReference type="InterPro" id="IPR000477">
    <property type="entry name" value="RT_dom"/>
</dbReference>
<gene>
    <name evidence="9" type="ORF">QYM36_007124</name>
</gene>
<evidence type="ECO:0000256" key="6">
    <source>
        <dbReference type="ARBA" id="ARBA00022918"/>
    </source>
</evidence>
<keyword evidence="3" id="KW-0540">Nuclease</keyword>
<evidence type="ECO:0000256" key="5">
    <source>
        <dbReference type="ARBA" id="ARBA00022801"/>
    </source>
</evidence>
<keyword evidence="4" id="KW-0255">Endonuclease</keyword>
<evidence type="ECO:0000313" key="10">
    <source>
        <dbReference type="Proteomes" id="UP001187531"/>
    </source>
</evidence>
<dbReference type="Gene3D" id="3.10.10.10">
    <property type="entry name" value="HIV Type 1 Reverse Transcriptase, subunit A, domain 1"/>
    <property type="match status" value="1"/>
</dbReference>
<dbReference type="InterPro" id="IPR041373">
    <property type="entry name" value="RT_RNaseH"/>
</dbReference>
<comment type="caution">
    <text evidence="9">The sequence shown here is derived from an EMBL/GenBank/DDBJ whole genome shotgun (WGS) entry which is preliminary data.</text>
</comment>
<sequence length="356" mass="41071">MAIKRHHHPMPTFDEAVLKHSSAKYFTKLDARHGYWSLELDEESSELTTFNAPYGRYKFKRMPFSLISAQDEFQRRMEEAFEGIRGFSVIVDDIIISGRTDEEHDSNVRSALIRAREKCVKLNLQKCVFKSDSIPYFGHIISEAGIHPDPRKVRALKEMHIPSTKDELQTVLGMMNYLARYIPNLSSLNQPLRKLANQRDFKWEEEHNSKFTNIKESICDSLSFLDPTSGNIELQVDASKFGLGATILQNGKTVSFASRSLNRTEQNYSQIEKELYAILFGCLHYHQYLYGQKLIVVSDHKPLQVVLNRPISKSSPRLQRMLLKIQPYNFTVIFRPGKQIPVADALSRLYLPEKDT</sequence>
<evidence type="ECO:0008006" key="11">
    <source>
        <dbReference type="Google" id="ProtNLM"/>
    </source>
</evidence>
<evidence type="ECO:0000313" key="9">
    <source>
        <dbReference type="EMBL" id="KAK2716868.1"/>
    </source>
</evidence>